<name>H8L6P9_FRAAD</name>
<reference evidence="1" key="1">
    <citation type="submission" date="2012-02" db="EMBL/GenBank/DDBJ databases">
        <title>The complete genome of Frateuria aurantia DSM 6220.</title>
        <authorList>
            <consortium name="US DOE Joint Genome Institute (JGI-PGF)"/>
            <person name="Lucas S."/>
            <person name="Copeland A."/>
            <person name="Lapidus A."/>
            <person name="Glavina del Rio T."/>
            <person name="Dalin E."/>
            <person name="Tice H."/>
            <person name="Bruce D."/>
            <person name="Goodwin L."/>
            <person name="Pitluck S."/>
            <person name="Peters L."/>
            <person name="Ovchinnikova G."/>
            <person name="Teshima H."/>
            <person name="Kyrpides N."/>
            <person name="Mavromatis K."/>
            <person name="Ivanova N."/>
            <person name="Brettin T."/>
            <person name="Detter J.C."/>
            <person name="Han C."/>
            <person name="Larimer F."/>
            <person name="Land M."/>
            <person name="Hauser L."/>
            <person name="Markowitz V."/>
            <person name="Cheng J.-F."/>
            <person name="Hugenholtz P."/>
            <person name="Woyke T."/>
            <person name="Wu D."/>
            <person name="Brambilla E."/>
            <person name="Klenk H.-P."/>
            <person name="Eisen J.A."/>
        </authorList>
    </citation>
    <scope>NUCLEOTIDE SEQUENCE</scope>
    <source>
        <strain evidence="1">DSM 6220</strain>
    </source>
</reference>
<gene>
    <name evidence="1" type="ordered locus">Fraau_2506</name>
</gene>
<keyword evidence="2" id="KW-1185">Reference proteome</keyword>
<dbReference type="AlphaFoldDB" id="H8L6P9"/>
<dbReference type="Gene3D" id="1.20.5.300">
    <property type="match status" value="1"/>
</dbReference>
<dbReference type="InterPro" id="IPR007236">
    <property type="entry name" value="SlyX"/>
</dbReference>
<evidence type="ECO:0000313" key="2">
    <source>
        <dbReference type="Proteomes" id="UP000005234"/>
    </source>
</evidence>
<dbReference type="EMBL" id="CP003350">
    <property type="protein sequence ID" value="AFC86865.1"/>
    <property type="molecule type" value="Genomic_DNA"/>
</dbReference>
<protein>
    <recommendedName>
        <fullName evidence="3">SlyX protein</fullName>
    </recommendedName>
</protein>
<dbReference type="PANTHER" id="PTHR36508:SF1">
    <property type="entry name" value="PROTEIN SLYX"/>
    <property type="match status" value="1"/>
</dbReference>
<dbReference type="STRING" id="767434.Fraau_2506"/>
<sequence>MSAQDEALAERLTEVEIKLAFVDDALNQLLDADAAKAQQIVALERVIRQLRNELETVRSAHGGDAHSEPPPPHY</sequence>
<evidence type="ECO:0008006" key="3">
    <source>
        <dbReference type="Google" id="ProtNLM"/>
    </source>
</evidence>
<accession>H8L6P9</accession>
<dbReference type="PANTHER" id="PTHR36508">
    <property type="entry name" value="PROTEIN SLYX"/>
    <property type="match status" value="1"/>
</dbReference>
<dbReference type="OrthoDB" id="8606883at2"/>
<dbReference type="eggNOG" id="COG2900">
    <property type="taxonomic scope" value="Bacteria"/>
</dbReference>
<dbReference type="RefSeq" id="WP_014403868.1">
    <property type="nucleotide sequence ID" value="NC_017033.1"/>
</dbReference>
<dbReference type="KEGG" id="fau:Fraau_2506"/>
<dbReference type="Proteomes" id="UP000005234">
    <property type="component" value="Chromosome"/>
</dbReference>
<proteinExistence type="predicted"/>
<organism evidence="1 2">
    <name type="scientific">Frateuria aurantia (strain ATCC 33424 / DSM 6220 / KCTC 2777 / LMG 1558 / NBRC 3245 / NCIMB 13370)</name>
    <name type="common">Acetobacter aurantius</name>
    <dbReference type="NCBI Taxonomy" id="767434"/>
    <lineage>
        <taxon>Bacteria</taxon>
        <taxon>Pseudomonadati</taxon>
        <taxon>Pseudomonadota</taxon>
        <taxon>Gammaproteobacteria</taxon>
        <taxon>Lysobacterales</taxon>
        <taxon>Rhodanobacteraceae</taxon>
        <taxon>Frateuria</taxon>
    </lineage>
</organism>
<evidence type="ECO:0000313" key="1">
    <source>
        <dbReference type="EMBL" id="AFC86865.1"/>
    </source>
</evidence>
<dbReference type="Pfam" id="PF04102">
    <property type="entry name" value="SlyX"/>
    <property type="match status" value="1"/>
</dbReference>
<dbReference type="HOGENOM" id="CLU_180796_4_1_6"/>